<proteinExistence type="predicted"/>
<reference evidence="2" key="2">
    <citation type="submission" date="2021-02" db="EMBL/GenBank/DDBJ databases">
        <authorList>
            <person name="Kimball J.A."/>
            <person name="Haas M.W."/>
            <person name="Macchietto M."/>
            <person name="Kono T."/>
            <person name="Duquette J."/>
            <person name="Shao M."/>
        </authorList>
    </citation>
    <scope>NUCLEOTIDE SEQUENCE</scope>
    <source>
        <tissue evidence="2">Fresh leaf tissue</tissue>
    </source>
</reference>
<accession>A0A8J5SQM6</accession>
<feature type="region of interest" description="Disordered" evidence="1">
    <location>
        <begin position="21"/>
        <end position="63"/>
    </location>
</feature>
<evidence type="ECO:0000313" key="2">
    <source>
        <dbReference type="EMBL" id="KAG8065185.1"/>
    </source>
</evidence>
<organism evidence="2 3">
    <name type="scientific">Zizania palustris</name>
    <name type="common">Northern wild rice</name>
    <dbReference type="NCBI Taxonomy" id="103762"/>
    <lineage>
        <taxon>Eukaryota</taxon>
        <taxon>Viridiplantae</taxon>
        <taxon>Streptophyta</taxon>
        <taxon>Embryophyta</taxon>
        <taxon>Tracheophyta</taxon>
        <taxon>Spermatophyta</taxon>
        <taxon>Magnoliopsida</taxon>
        <taxon>Liliopsida</taxon>
        <taxon>Poales</taxon>
        <taxon>Poaceae</taxon>
        <taxon>BOP clade</taxon>
        <taxon>Oryzoideae</taxon>
        <taxon>Oryzeae</taxon>
        <taxon>Zizaniinae</taxon>
        <taxon>Zizania</taxon>
    </lineage>
</organism>
<evidence type="ECO:0000313" key="3">
    <source>
        <dbReference type="Proteomes" id="UP000729402"/>
    </source>
</evidence>
<protein>
    <submittedName>
        <fullName evidence="2">Uncharacterized protein</fullName>
    </submittedName>
</protein>
<sequence length="83" mass="8511">MEPSGNLPEAMDVEVPSTVEALDDSAGVERSGTEAEATGSGTRAVATESEAMAPELTSASLDSEGLQARKRDFGGLFATSEYA</sequence>
<dbReference type="Proteomes" id="UP000729402">
    <property type="component" value="Unassembled WGS sequence"/>
</dbReference>
<gene>
    <name evidence="2" type="ORF">GUJ93_ZPchr0004g39577</name>
</gene>
<dbReference type="AlphaFoldDB" id="A0A8J5SQM6"/>
<comment type="caution">
    <text evidence="2">The sequence shown here is derived from an EMBL/GenBank/DDBJ whole genome shotgun (WGS) entry which is preliminary data.</text>
</comment>
<dbReference type="EMBL" id="JAAALK010000285">
    <property type="protein sequence ID" value="KAG8065185.1"/>
    <property type="molecule type" value="Genomic_DNA"/>
</dbReference>
<name>A0A8J5SQM6_ZIZPA</name>
<keyword evidence="3" id="KW-1185">Reference proteome</keyword>
<evidence type="ECO:0000256" key="1">
    <source>
        <dbReference type="SAM" id="MobiDB-lite"/>
    </source>
</evidence>
<reference evidence="2" key="1">
    <citation type="journal article" date="2021" name="bioRxiv">
        <title>Whole Genome Assembly and Annotation of Northern Wild Rice, Zizania palustris L., Supports a Whole Genome Duplication in the Zizania Genus.</title>
        <authorList>
            <person name="Haas M."/>
            <person name="Kono T."/>
            <person name="Macchietto M."/>
            <person name="Millas R."/>
            <person name="McGilp L."/>
            <person name="Shao M."/>
            <person name="Duquette J."/>
            <person name="Hirsch C.N."/>
            <person name="Kimball J."/>
        </authorList>
    </citation>
    <scope>NUCLEOTIDE SEQUENCE</scope>
    <source>
        <tissue evidence="2">Fresh leaf tissue</tissue>
    </source>
</reference>